<evidence type="ECO:0000256" key="8">
    <source>
        <dbReference type="ARBA" id="ARBA00022777"/>
    </source>
</evidence>
<evidence type="ECO:0000256" key="6">
    <source>
        <dbReference type="ARBA" id="ARBA00022695"/>
    </source>
</evidence>
<dbReference type="GO" id="GO:0008531">
    <property type="term" value="F:riboflavin kinase activity"/>
    <property type="evidence" value="ECO:0007669"/>
    <property type="project" value="UniProtKB-EC"/>
</dbReference>
<protein>
    <recommendedName>
        <fullName evidence="14">Riboflavin biosynthesis protein</fullName>
    </recommendedName>
    <domain>
        <recommendedName>
            <fullName evidence="14">Riboflavin kinase</fullName>
            <ecNumber evidence="14">2.7.1.26</ecNumber>
        </recommendedName>
        <alternativeName>
            <fullName evidence="14">Flavokinase</fullName>
        </alternativeName>
    </domain>
    <domain>
        <recommendedName>
            <fullName evidence="14">FMN adenylyltransferase</fullName>
            <ecNumber evidence="14">2.7.7.2</ecNumber>
        </recommendedName>
        <alternativeName>
            <fullName evidence="14">FAD pyrophosphorylase</fullName>
        </alternativeName>
        <alternativeName>
            <fullName evidence="14">FAD synthase</fullName>
        </alternativeName>
    </domain>
</protein>
<name>A0ABS5CXP7_9MOLU</name>
<keyword evidence="6 14" id="KW-0548">Nucleotidyltransferase</keyword>
<dbReference type="Gene3D" id="3.40.50.620">
    <property type="entry name" value="HUPs"/>
    <property type="match status" value="1"/>
</dbReference>
<dbReference type="SMART" id="SM00904">
    <property type="entry name" value="Flavokinase"/>
    <property type="match status" value="1"/>
</dbReference>
<keyword evidence="7 14" id="KW-0547">Nucleotide-binding</keyword>
<sequence>MKIIDFSLFSSLKGCEPLTLAFGDFDGLHLGHQQILNKIISFVDTKSALINFIPNSKSFFQQKKELFLTSLAQKIDFYRLLGINYLFLWNWNRTLATLTKDNFIKVLKQNNVRRIVITKEARFGYQRKGSYRDLIKEFEVCLIDDYFKINDHQYKLSTTYIKNLLNKGRVDQANFYLGRPYLVKGKVISGKQRGRILGFPTVNLYCFDYLLPHEGVYAVFVILGGERYLGTANLGKRPTFEKDQYNILEVFIHDVSKELYDQIIDIEFIAFLRKEKQFTYVSELIDQIKKDIFMTKNLLYKG</sequence>
<dbReference type="SUPFAM" id="SSF52374">
    <property type="entry name" value="Nucleotidylyl transferase"/>
    <property type="match status" value="1"/>
</dbReference>
<keyword evidence="3 14" id="KW-0285">Flavoprotein</keyword>
<dbReference type="InterPro" id="IPR015865">
    <property type="entry name" value="Riboflavin_kinase_bac/euk"/>
</dbReference>
<dbReference type="Pfam" id="PF01687">
    <property type="entry name" value="Flavokinase"/>
    <property type="match status" value="1"/>
</dbReference>
<accession>A0ABS5CXP7</accession>
<comment type="pathway">
    <text evidence="1 14">Cofactor biosynthesis; FAD biosynthesis; FAD from FMN: step 1/1.</text>
</comment>
<dbReference type="PIRSF" id="PIRSF004491">
    <property type="entry name" value="FAD_Synth"/>
    <property type="match status" value="1"/>
</dbReference>
<evidence type="ECO:0000256" key="1">
    <source>
        <dbReference type="ARBA" id="ARBA00004726"/>
    </source>
</evidence>
<keyword evidence="17" id="KW-1185">Reference proteome</keyword>
<evidence type="ECO:0000256" key="12">
    <source>
        <dbReference type="ARBA" id="ARBA00047880"/>
    </source>
</evidence>
<evidence type="ECO:0000256" key="5">
    <source>
        <dbReference type="ARBA" id="ARBA00022679"/>
    </source>
</evidence>
<comment type="similarity">
    <text evidence="14">Belongs to the ribF family.</text>
</comment>
<comment type="pathway">
    <text evidence="2 14">Cofactor biosynthesis; FMN biosynthesis; FMN from riboflavin (ATP route): step 1/1.</text>
</comment>
<dbReference type="PANTHER" id="PTHR22749:SF6">
    <property type="entry name" value="RIBOFLAVIN KINASE"/>
    <property type="match status" value="1"/>
</dbReference>
<dbReference type="EMBL" id="JACAOD020000001">
    <property type="protein sequence ID" value="MBP5835747.1"/>
    <property type="molecule type" value="Genomic_DNA"/>
</dbReference>
<evidence type="ECO:0000256" key="2">
    <source>
        <dbReference type="ARBA" id="ARBA00005201"/>
    </source>
</evidence>
<organism evidence="16 17">
    <name type="scientific">Candidatus Phytoplasma meliae</name>
    <dbReference type="NCBI Taxonomy" id="1848402"/>
    <lineage>
        <taxon>Bacteria</taxon>
        <taxon>Bacillati</taxon>
        <taxon>Mycoplasmatota</taxon>
        <taxon>Mollicutes</taxon>
        <taxon>Acholeplasmatales</taxon>
        <taxon>Acholeplasmataceae</taxon>
        <taxon>Candidatus Phytoplasma</taxon>
        <taxon>16SrXIII (Mexican periwinkle virescence group)</taxon>
    </lineage>
</organism>
<keyword evidence="10 14" id="KW-0067">ATP-binding</keyword>
<keyword evidence="9 14" id="KW-0274">FAD</keyword>
<keyword evidence="5 14" id="KW-0808">Transferase</keyword>
<dbReference type="Pfam" id="PF06574">
    <property type="entry name" value="FAD_syn"/>
    <property type="match status" value="1"/>
</dbReference>
<dbReference type="SUPFAM" id="SSF82114">
    <property type="entry name" value="Riboflavin kinase-like"/>
    <property type="match status" value="1"/>
</dbReference>
<dbReference type="EC" id="2.7.1.26" evidence="14"/>
<comment type="catalytic activity">
    <reaction evidence="12 14">
        <text>riboflavin + ATP = FMN + ADP + H(+)</text>
        <dbReference type="Rhea" id="RHEA:14357"/>
        <dbReference type="ChEBI" id="CHEBI:15378"/>
        <dbReference type="ChEBI" id="CHEBI:30616"/>
        <dbReference type="ChEBI" id="CHEBI:57986"/>
        <dbReference type="ChEBI" id="CHEBI:58210"/>
        <dbReference type="ChEBI" id="CHEBI:456216"/>
        <dbReference type="EC" id="2.7.1.26"/>
    </reaction>
</comment>
<dbReference type="InterPro" id="IPR015864">
    <property type="entry name" value="FAD_synthase"/>
</dbReference>
<evidence type="ECO:0000313" key="17">
    <source>
        <dbReference type="Proteomes" id="UP001195571"/>
    </source>
</evidence>
<dbReference type="GO" id="GO:0003919">
    <property type="term" value="F:FMN adenylyltransferase activity"/>
    <property type="evidence" value="ECO:0007669"/>
    <property type="project" value="UniProtKB-EC"/>
</dbReference>
<dbReference type="Gene3D" id="2.40.30.30">
    <property type="entry name" value="Riboflavin kinase-like"/>
    <property type="match status" value="1"/>
</dbReference>
<gene>
    <name evidence="16" type="primary">ribF</name>
    <name evidence="16" type="ORF">CHTY_000675</name>
</gene>
<dbReference type="Proteomes" id="UP001195571">
    <property type="component" value="Unassembled WGS sequence"/>
</dbReference>
<dbReference type="InterPro" id="IPR023465">
    <property type="entry name" value="Riboflavin_kinase_dom_sf"/>
</dbReference>
<evidence type="ECO:0000256" key="14">
    <source>
        <dbReference type="PIRNR" id="PIRNR004491"/>
    </source>
</evidence>
<evidence type="ECO:0000256" key="13">
    <source>
        <dbReference type="ARBA" id="ARBA00049494"/>
    </source>
</evidence>
<evidence type="ECO:0000256" key="9">
    <source>
        <dbReference type="ARBA" id="ARBA00022827"/>
    </source>
</evidence>
<keyword evidence="4 14" id="KW-0288">FMN</keyword>
<dbReference type="PANTHER" id="PTHR22749">
    <property type="entry name" value="RIBOFLAVIN KINASE/FMN ADENYLYLTRANSFERASE"/>
    <property type="match status" value="1"/>
</dbReference>
<evidence type="ECO:0000256" key="7">
    <source>
        <dbReference type="ARBA" id="ARBA00022741"/>
    </source>
</evidence>
<comment type="caution">
    <text evidence="16">The sequence shown here is derived from an EMBL/GenBank/DDBJ whole genome shotgun (WGS) entry which is preliminary data.</text>
</comment>
<evidence type="ECO:0000256" key="3">
    <source>
        <dbReference type="ARBA" id="ARBA00022630"/>
    </source>
</evidence>
<dbReference type="RefSeq" id="WP_203552007.1">
    <property type="nucleotide sequence ID" value="NZ_JACAOD020000001.1"/>
</dbReference>
<feature type="domain" description="Riboflavin kinase" evidence="15">
    <location>
        <begin position="176"/>
        <end position="300"/>
    </location>
</feature>
<keyword evidence="11" id="KW-0511">Multifunctional enzyme</keyword>
<proteinExistence type="inferred from homology"/>
<dbReference type="NCBIfam" id="TIGR00083">
    <property type="entry name" value="ribF"/>
    <property type="match status" value="1"/>
</dbReference>
<reference evidence="16" key="1">
    <citation type="submission" date="2021-04" db="EMBL/GenBank/DDBJ databases">
        <title>Genomic features of Candidatus Phytoplasma meliae isolate ChTYXIII (1SrXIII-G).</title>
        <authorList>
            <person name="Fernandez F.D."/>
            <person name="Conci L.R."/>
        </authorList>
    </citation>
    <scope>NUCLEOTIDE SEQUENCE [LARGE SCALE GENOMIC DNA]</scope>
    <source>
        <strain evidence="16">ChTYXIII-Mo</strain>
    </source>
</reference>
<dbReference type="EC" id="2.7.7.2" evidence="14"/>
<dbReference type="InterPro" id="IPR023468">
    <property type="entry name" value="Riboflavin_kinase"/>
</dbReference>
<dbReference type="InterPro" id="IPR014729">
    <property type="entry name" value="Rossmann-like_a/b/a_fold"/>
</dbReference>
<keyword evidence="8 14" id="KW-0418">Kinase</keyword>
<evidence type="ECO:0000256" key="4">
    <source>
        <dbReference type="ARBA" id="ARBA00022643"/>
    </source>
</evidence>
<dbReference type="InterPro" id="IPR002606">
    <property type="entry name" value="Riboflavin_kinase_bac"/>
</dbReference>
<evidence type="ECO:0000313" key="16">
    <source>
        <dbReference type="EMBL" id="MBP5835747.1"/>
    </source>
</evidence>
<evidence type="ECO:0000256" key="11">
    <source>
        <dbReference type="ARBA" id="ARBA00023268"/>
    </source>
</evidence>
<evidence type="ECO:0000256" key="10">
    <source>
        <dbReference type="ARBA" id="ARBA00022840"/>
    </source>
</evidence>
<evidence type="ECO:0000259" key="15">
    <source>
        <dbReference type="SMART" id="SM00904"/>
    </source>
</evidence>
<comment type="catalytic activity">
    <reaction evidence="13 14">
        <text>FMN + ATP + H(+) = FAD + diphosphate</text>
        <dbReference type="Rhea" id="RHEA:17237"/>
        <dbReference type="ChEBI" id="CHEBI:15378"/>
        <dbReference type="ChEBI" id="CHEBI:30616"/>
        <dbReference type="ChEBI" id="CHEBI:33019"/>
        <dbReference type="ChEBI" id="CHEBI:57692"/>
        <dbReference type="ChEBI" id="CHEBI:58210"/>
        <dbReference type="EC" id="2.7.7.2"/>
    </reaction>
</comment>